<name>A0A7R9D521_TIMPO</name>
<protein>
    <submittedName>
        <fullName evidence="2">Uncharacterized protein</fullName>
    </submittedName>
</protein>
<feature type="region of interest" description="Disordered" evidence="1">
    <location>
        <begin position="76"/>
        <end position="99"/>
    </location>
</feature>
<evidence type="ECO:0000256" key="1">
    <source>
        <dbReference type="SAM" id="MobiDB-lite"/>
    </source>
</evidence>
<feature type="compositionally biased region" description="Polar residues" evidence="1">
    <location>
        <begin position="87"/>
        <end position="99"/>
    </location>
</feature>
<accession>A0A7R9D521</accession>
<proteinExistence type="predicted"/>
<reference evidence="2" key="1">
    <citation type="submission" date="2020-11" db="EMBL/GenBank/DDBJ databases">
        <authorList>
            <person name="Tran Van P."/>
        </authorList>
    </citation>
    <scope>NUCLEOTIDE SEQUENCE</scope>
</reference>
<sequence>MSVPTERAYVKSLSIEFHCKPPNFQCPILLCTYQAGYLTQGQPTNENVLFGLRSRDDEACQHRVFAKDAGKSEVKLDHKDVSGGGNNEETATIQTMQFT</sequence>
<dbReference type="AlphaFoldDB" id="A0A7R9D521"/>
<organism evidence="2">
    <name type="scientific">Timema poppense</name>
    <name type="common">Walking stick</name>
    <dbReference type="NCBI Taxonomy" id="170557"/>
    <lineage>
        <taxon>Eukaryota</taxon>
        <taxon>Metazoa</taxon>
        <taxon>Ecdysozoa</taxon>
        <taxon>Arthropoda</taxon>
        <taxon>Hexapoda</taxon>
        <taxon>Insecta</taxon>
        <taxon>Pterygota</taxon>
        <taxon>Neoptera</taxon>
        <taxon>Polyneoptera</taxon>
        <taxon>Phasmatodea</taxon>
        <taxon>Timematodea</taxon>
        <taxon>Timematoidea</taxon>
        <taxon>Timematidae</taxon>
        <taxon>Timema</taxon>
    </lineage>
</organism>
<evidence type="ECO:0000313" key="2">
    <source>
        <dbReference type="EMBL" id="CAD7408250.1"/>
    </source>
</evidence>
<gene>
    <name evidence="2" type="ORF">TPSB3V08_LOCUS6262</name>
</gene>
<dbReference type="EMBL" id="OD003607">
    <property type="protein sequence ID" value="CAD7408250.1"/>
    <property type="molecule type" value="Genomic_DNA"/>
</dbReference>